<dbReference type="PANTHER" id="PTHR33112:SF10">
    <property type="entry name" value="TOL"/>
    <property type="match status" value="1"/>
</dbReference>
<feature type="domain" description="Heterokaryon incompatibility" evidence="1">
    <location>
        <begin position="55"/>
        <end position="209"/>
    </location>
</feature>
<dbReference type="AlphaFoldDB" id="A0A6G1GM57"/>
<dbReference type="Pfam" id="PF06985">
    <property type="entry name" value="HET"/>
    <property type="match status" value="1"/>
</dbReference>
<dbReference type="Proteomes" id="UP000800041">
    <property type="component" value="Unassembled WGS sequence"/>
</dbReference>
<name>A0A6G1GM57_9PEZI</name>
<evidence type="ECO:0000259" key="1">
    <source>
        <dbReference type="Pfam" id="PF06985"/>
    </source>
</evidence>
<dbReference type="EMBL" id="ML977190">
    <property type="protein sequence ID" value="KAF1982011.1"/>
    <property type="molecule type" value="Genomic_DNA"/>
</dbReference>
<protein>
    <submittedName>
        <fullName evidence="2">HET-domain-containing protein</fullName>
    </submittedName>
</protein>
<gene>
    <name evidence="2" type="ORF">K402DRAFT_398046</name>
</gene>
<dbReference type="PANTHER" id="PTHR33112">
    <property type="entry name" value="DOMAIN PROTEIN, PUTATIVE-RELATED"/>
    <property type="match status" value="1"/>
</dbReference>
<dbReference type="InterPro" id="IPR010730">
    <property type="entry name" value="HET"/>
</dbReference>
<evidence type="ECO:0000313" key="2">
    <source>
        <dbReference type="EMBL" id="KAF1982011.1"/>
    </source>
</evidence>
<sequence>MAKRWLADCLSYHPSCSRRYASCWTPTRLVDISDLDGSGDVQLVITDQDTPNQPYVTLSHCWGLYPQVRLLESNVEEFKKRVPLSILSKTFVDAIMFTRKLGHRFIWIDSLCIVQDSVEDWESESALMSLIYGRAICTIAASHATDGRGGCEASRDPLSIWPCVIPSPFQSDPDRKDTFYRVHAEDIEERWQHNVKDGPLYQRGWVLQERFLSPRTLYFGYEQLLWGCSTMEACESFPFNPIPEYDCPYNFRGDRRDFVDSFSSQHEPRAIRPFWVRWAKIVELYTSAKLAKRSDKLIALSGLATELQQHKSVKYLSGLWMDDGLPWALCWYRECGVPQSAPLDGSGEPSWSWASLDGKIGTYSNQNGDPLVTLDHIQANDDAISADKSQYRGTVLYLRGTLKLAYFDANDSSNHLHFRPRSQEQSLKLTHDLIFEKTSSDKLFFDTNSRDENPASGANFDFDDDRPEGNWMFCLPLVNHFPHRKGPVSTLVLKPVKGPPSHFRRIGIFSGWDNWIAGTEEMVIGLV</sequence>
<proteinExistence type="predicted"/>
<accession>A0A6G1GM57</accession>
<evidence type="ECO:0000313" key="3">
    <source>
        <dbReference type="Proteomes" id="UP000800041"/>
    </source>
</evidence>
<reference evidence="2" key="1">
    <citation type="journal article" date="2020" name="Stud. Mycol.">
        <title>101 Dothideomycetes genomes: a test case for predicting lifestyles and emergence of pathogens.</title>
        <authorList>
            <person name="Haridas S."/>
            <person name="Albert R."/>
            <person name="Binder M."/>
            <person name="Bloem J."/>
            <person name="Labutti K."/>
            <person name="Salamov A."/>
            <person name="Andreopoulos B."/>
            <person name="Baker S."/>
            <person name="Barry K."/>
            <person name="Bills G."/>
            <person name="Bluhm B."/>
            <person name="Cannon C."/>
            <person name="Castanera R."/>
            <person name="Culley D."/>
            <person name="Daum C."/>
            <person name="Ezra D."/>
            <person name="Gonzalez J."/>
            <person name="Henrissat B."/>
            <person name="Kuo A."/>
            <person name="Liang C."/>
            <person name="Lipzen A."/>
            <person name="Lutzoni F."/>
            <person name="Magnuson J."/>
            <person name="Mondo S."/>
            <person name="Nolan M."/>
            <person name="Ohm R."/>
            <person name="Pangilinan J."/>
            <person name="Park H.-J."/>
            <person name="Ramirez L."/>
            <person name="Alfaro M."/>
            <person name="Sun H."/>
            <person name="Tritt A."/>
            <person name="Yoshinaga Y."/>
            <person name="Zwiers L.-H."/>
            <person name="Turgeon B."/>
            <person name="Goodwin S."/>
            <person name="Spatafora J."/>
            <person name="Crous P."/>
            <person name="Grigoriev I."/>
        </authorList>
    </citation>
    <scope>NUCLEOTIDE SEQUENCE</scope>
    <source>
        <strain evidence="2">CBS 113979</strain>
    </source>
</reference>
<organism evidence="2 3">
    <name type="scientific">Aulographum hederae CBS 113979</name>
    <dbReference type="NCBI Taxonomy" id="1176131"/>
    <lineage>
        <taxon>Eukaryota</taxon>
        <taxon>Fungi</taxon>
        <taxon>Dikarya</taxon>
        <taxon>Ascomycota</taxon>
        <taxon>Pezizomycotina</taxon>
        <taxon>Dothideomycetes</taxon>
        <taxon>Pleosporomycetidae</taxon>
        <taxon>Aulographales</taxon>
        <taxon>Aulographaceae</taxon>
    </lineage>
</organism>
<dbReference type="OrthoDB" id="5362512at2759"/>
<keyword evidence="3" id="KW-1185">Reference proteome</keyword>